<dbReference type="SMART" id="SM00448">
    <property type="entry name" value="REC"/>
    <property type="match status" value="1"/>
</dbReference>
<evidence type="ECO:0000259" key="3">
    <source>
        <dbReference type="PROSITE" id="PS50110"/>
    </source>
</evidence>
<dbReference type="AlphaFoldDB" id="A0A840SL88"/>
<dbReference type="PANTHER" id="PTHR44591:SF3">
    <property type="entry name" value="RESPONSE REGULATORY DOMAIN-CONTAINING PROTEIN"/>
    <property type="match status" value="1"/>
</dbReference>
<dbReference type="EMBL" id="JACHFM010000001">
    <property type="protein sequence ID" value="MBB5220233.1"/>
    <property type="molecule type" value="Genomic_DNA"/>
</dbReference>
<proteinExistence type="predicted"/>
<dbReference type="InterPro" id="IPR011006">
    <property type="entry name" value="CheY-like_superfamily"/>
</dbReference>
<dbReference type="GO" id="GO:0000160">
    <property type="term" value="P:phosphorelay signal transduction system"/>
    <property type="evidence" value="ECO:0007669"/>
    <property type="project" value="InterPro"/>
</dbReference>
<evidence type="ECO:0000313" key="5">
    <source>
        <dbReference type="Proteomes" id="UP000549457"/>
    </source>
</evidence>
<name>A0A840SL88_9RHOB</name>
<dbReference type="InterPro" id="IPR001789">
    <property type="entry name" value="Sig_transdc_resp-reg_receiver"/>
</dbReference>
<comment type="caution">
    <text evidence="4">The sequence shown here is derived from an EMBL/GenBank/DDBJ whole genome shotgun (WGS) entry which is preliminary data.</text>
</comment>
<dbReference type="Pfam" id="PF00072">
    <property type="entry name" value="Response_reg"/>
    <property type="match status" value="1"/>
</dbReference>
<dbReference type="SUPFAM" id="SSF52172">
    <property type="entry name" value="CheY-like"/>
    <property type="match status" value="1"/>
</dbReference>
<accession>A0A840SL88</accession>
<dbReference type="PANTHER" id="PTHR44591">
    <property type="entry name" value="STRESS RESPONSE REGULATOR PROTEIN 1"/>
    <property type="match status" value="1"/>
</dbReference>
<organism evidence="4 5">
    <name type="scientific">Amaricoccus macauensis</name>
    <dbReference type="NCBI Taxonomy" id="57001"/>
    <lineage>
        <taxon>Bacteria</taxon>
        <taxon>Pseudomonadati</taxon>
        <taxon>Pseudomonadota</taxon>
        <taxon>Alphaproteobacteria</taxon>
        <taxon>Rhodobacterales</taxon>
        <taxon>Paracoccaceae</taxon>
        <taxon>Amaricoccus</taxon>
    </lineage>
</organism>
<dbReference type="RefSeq" id="WP_184146127.1">
    <property type="nucleotide sequence ID" value="NZ_JACHFM010000001.1"/>
</dbReference>
<evidence type="ECO:0000256" key="1">
    <source>
        <dbReference type="ARBA" id="ARBA00022553"/>
    </source>
</evidence>
<dbReference type="PROSITE" id="PS50110">
    <property type="entry name" value="RESPONSE_REGULATORY"/>
    <property type="match status" value="1"/>
</dbReference>
<keyword evidence="5" id="KW-1185">Reference proteome</keyword>
<evidence type="ECO:0000313" key="4">
    <source>
        <dbReference type="EMBL" id="MBB5220233.1"/>
    </source>
</evidence>
<reference evidence="4 5" key="1">
    <citation type="submission" date="2020-08" db="EMBL/GenBank/DDBJ databases">
        <title>Genomic Encyclopedia of Type Strains, Phase IV (KMG-IV): sequencing the most valuable type-strain genomes for metagenomic binning, comparative biology and taxonomic classification.</title>
        <authorList>
            <person name="Goeker M."/>
        </authorList>
    </citation>
    <scope>NUCLEOTIDE SEQUENCE [LARGE SCALE GENOMIC DNA]</scope>
    <source>
        <strain evidence="4 5">DSM 101730</strain>
    </source>
</reference>
<dbReference type="Proteomes" id="UP000549457">
    <property type="component" value="Unassembled WGS sequence"/>
</dbReference>
<sequence length="125" mass="13298">MPAARTVAALVVDDQHSMRAMARLVLKEIGVIDVAVAASADAAFEQMLGRRFDVVISDLNMPGTSGAELAVRIKAHPELCRVPVFLATSNAYRDQAGAAIDRFVAKPFVVGELREALEAHLGALS</sequence>
<keyword evidence="1 2" id="KW-0597">Phosphoprotein</keyword>
<dbReference type="Gene3D" id="3.40.50.2300">
    <property type="match status" value="1"/>
</dbReference>
<evidence type="ECO:0000256" key="2">
    <source>
        <dbReference type="PROSITE-ProRule" id="PRU00169"/>
    </source>
</evidence>
<feature type="modified residue" description="4-aspartylphosphate" evidence="2">
    <location>
        <position position="58"/>
    </location>
</feature>
<gene>
    <name evidence="4" type="ORF">HNP73_000154</name>
</gene>
<feature type="domain" description="Response regulatory" evidence="3">
    <location>
        <begin position="8"/>
        <end position="121"/>
    </location>
</feature>
<dbReference type="InterPro" id="IPR050595">
    <property type="entry name" value="Bact_response_regulator"/>
</dbReference>
<protein>
    <submittedName>
        <fullName evidence="4">Two-component system chemotaxis response regulator CheY</fullName>
    </submittedName>
</protein>